<keyword evidence="2" id="KW-1185">Reference proteome</keyword>
<gene>
    <name evidence="1" type="ORF">EGI15_08550</name>
</gene>
<dbReference type="Proteomes" id="UP000281899">
    <property type="component" value="Unassembled WGS sequence"/>
</dbReference>
<dbReference type="GeneID" id="301712721"/>
<accession>A0ABX9X5U0</accession>
<dbReference type="EMBL" id="RJTW01000005">
    <property type="protein sequence ID" value="ROH92289.1"/>
    <property type="molecule type" value="Genomic_DNA"/>
</dbReference>
<protein>
    <submittedName>
        <fullName evidence="1">Uncharacterized protein</fullName>
    </submittedName>
</protein>
<reference evidence="1 2" key="1">
    <citation type="submission" date="2018-11" db="EMBL/GenBank/DDBJ databases">
        <title>Proposal to divide the Flavobacteriaceae and reorganize its genera based on Amino Acid Identity values calculated from whole genome sequences.</title>
        <authorList>
            <person name="Nicholson A.C."/>
            <person name="Gulvik C.A."/>
            <person name="Whitney A.M."/>
            <person name="Humrighouse B.W."/>
            <person name="Bell M."/>
            <person name="Holmes B."/>
            <person name="Steigerwalt A."/>
            <person name="Villarma A."/>
            <person name="Sheth M."/>
            <person name="Batra D."/>
            <person name="Pryor J."/>
            <person name="Bernardet J.-F."/>
            <person name="Hugo C."/>
            <person name="Kampfer P."/>
            <person name="Newman J."/>
            <person name="Mcquiston J.R."/>
        </authorList>
    </citation>
    <scope>NUCLEOTIDE SEQUENCE [LARGE SCALE GENOMIC DNA]</scope>
    <source>
        <strain evidence="1 2">G0235</strain>
    </source>
</reference>
<evidence type="ECO:0000313" key="2">
    <source>
        <dbReference type="Proteomes" id="UP000281899"/>
    </source>
</evidence>
<sequence length="104" mass="11826">MKTLTLKVTIEGGSSQLGIYYKLVKKEHASKPVQKKHSFEEVFNDLNGDYTLYIGGSNADSDKRRAIISLVFDDKEITLDKDLSYANPSIQKGKHIYAEYYFKA</sequence>
<dbReference type="RefSeq" id="WP_062673631.1">
    <property type="nucleotide sequence ID" value="NZ_CP158807.1"/>
</dbReference>
<proteinExistence type="predicted"/>
<evidence type="ECO:0000313" key="1">
    <source>
        <dbReference type="EMBL" id="ROH92289.1"/>
    </source>
</evidence>
<name>A0ABX9X5U0_9FLAO</name>
<organism evidence="1 2">
    <name type="scientific">Chryseobacterium cucumeris</name>
    <dbReference type="NCBI Taxonomy" id="1813611"/>
    <lineage>
        <taxon>Bacteria</taxon>
        <taxon>Pseudomonadati</taxon>
        <taxon>Bacteroidota</taxon>
        <taxon>Flavobacteriia</taxon>
        <taxon>Flavobacteriales</taxon>
        <taxon>Weeksellaceae</taxon>
        <taxon>Chryseobacterium group</taxon>
        <taxon>Chryseobacterium</taxon>
    </lineage>
</organism>
<comment type="caution">
    <text evidence="1">The sequence shown here is derived from an EMBL/GenBank/DDBJ whole genome shotgun (WGS) entry which is preliminary data.</text>
</comment>